<organism evidence="1 2">
    <name type="scientific">Flavobacterium phage FCV-3</name>
    <dbReference type="NCBI Taxonomy" id="1983586"/>
    <lineage>
        <taxon>Viruses</taxon>
        <taxon>Duplodnaviria</taxon>
        <taxon>Heunggongvirae</taxon>
        <taxon>Uroviricota</taxon>
        <taxon>Caudoviricetes</taxon>
        <taxon>Ficleduovirus</taxon>
        <taxon>Ficleduovirus FCV1</taxon>
    </lineage>
</organism>
<accession>A0A218M4L3</accession>
<dbReference type="Proteomes" id="UP000222640">
    <property type="component" value="Segment"/>
</dbReference>
<protein>
    <submittedName>
        <fullName evidence="1">Uncharacterized protein</fullName>
    </submittedName>
</protein>
<dbReference type="EMBL" id="KY951963">
    <property type="protein sequence ID" value="ASD51583.1"/>
    <property type="molecule type" value="Genomic_DNA"/>
</dbReference>
<proteinExistence type="predicted"/>
<evidence type="ECO:0000313" key="2">
    <source>
        <dbReference type="Proteomes" id="UP000222640"/>
    </source>
</evidence>
<reference evidence="1 2" key="1">
    <citation type="submission" date="2017-04" db="EMBL/GenBank/DDBJ databases">
        <title>Long-term genomic coevolution of host-parasite interaction in the natural environment.</title>
        <authorList>
            <person name="Laanto E."/>
            <person name="Hoikkala V."/>
            <person name="Ravantti J."/>
            <person name="Sundberg L.-R."/>
        </authorList>
    </citation>
    <scope>NUCLEOTIDE SEQUENCE [LARGE SCALE GENOMIC DNA]</scope>
</reference>
<name>A0A218M4L3_9CAUD</name>
<sequence length="73" mass="8703">MQKRLSVDTRIIIGFYIRWILGENFDNCVKTIVRYFKWTPQTLNELYCDDLDINSIGYWYNDAVAISKSMDID</sequence>
<evidence type="ECO:0000313" key="1">
    <source>
        <dbReference type="EMBL" id="ASD51583.1"/>
    </source>
</evidence>